<organism evidence="1 2">
    <name type="scientific">Bambusicola thoracicus</name>
    <name type="common">Chinese bamboo-partridge</name>
    <name type="synonym">Perdix thoracica</name>
    <dbReference type="NCBI Taxonomy" id="9083"/>
    <lineage>
        <taxon>Eukaryota</taxon>
        <taxon>Metazoa</taxon>
        <taxon>Chordata</taxon>
        <taxon>Craniata</taxon>
        <taxon>Vertebrata</taxon>
        <taxon>Euteleostomi</taxon>
        <taxon>Archelosauria</taxon>
        <taxon>Archosauria</taxon>
        <taxon>Dinosauria</taxon>
        <taxon>Saurischia</taxon>
        <taxon>Theropoda</taxon>
        <taxon>Coelurosauria</taxon>
        <taxon>Aves</taxon>
        <taxon>Neognathae</taxon>
        <taxon>Galloanserae</taxon>
        <taxon>Galliformes</taxon>
        <taxon>Phasianidae</taxon>
        <taxon>Perdicinae</taxon>
        <taxon>Bambusicola</taxon>
    </lineage>
</organism>
<feature type="non-terminal residue" evidence="1">
    <location>
        <position position="1"/>
    </location>
</feature>
<sequence length="119" mass="12905">LSLNRACYQPRVETRELCHPEGHKPGGRLGHCQGPTCPTSTLQEQSHPFLPAQAALYAGWTALGATPLEVWHWLYLPGKIIDLSSPVFNNSHSSPLSPSLPLHSLCCSVIGEATGHIFL</sequence>
<dbReference type="EMBL" id="PPHD01078608">
    <property type="protein sequence ID" value="POI20750.1"/>
    <property type="molecule type" value="Genomic_DNA"/>
</dbReference>
<dbReference type="AlphaFoldDB" id="A0A2P4S9G4"/>
<evidence type="ECO:0000313" key="1">
    <source>
        <dbReference type="EMBL" id="POI20750.1"/>
    </source>
</evidence>
<comment type="caution">
    <text evidence="1">The sequence shown here is derived from an EMBL/GenBank/DDBJ whole genome shotgun (WGS) entry which is preliminary data.</text>
</comment>
<accession>A0A2P4S9G4</accession>
<keyword evidence="2" id="KW-1185">Reference proteome</keyword>
<reference evidence="1 2" key="1">
    <citation type="submission" date="2018-01" db="EMBL/GenBank/DDBJ databases">
        <title>Comparison of the Chinese Bamboo Partridge and Red Junglefowl genome sequences highlights the importance of demography in genome evolution.</title>
        <authorList>
            <person name="Tiley G.P."/>
            <person name="Kimball R.T."/>
            <person name="Braun E.L."/>
            <person name="Burleigh J.G."/>
        </authorList>
    </citation>
    <scope>NUCLEOTIDE SEQUENCE [LARGE SCALE GENOMIC DNA]</scope>
    <source>
        <strain evidence="1">RTK389</strain>
        <tissue evidence="1">Blood</tissue>
    </source>
</reference>
<evidence type="ECO:0000313" key="2">
    <source>
        <dbReference type="Proteomes" id="UP000237246"/>
    </source>
</evidence>
<name>A0A2P4S9G4_BAMTH</name>
<dbReference type="Proteomes" id="UP000237246">
    <property type="component" value="Unassembled WGS sequence"/>
</dbReference>
<protein>
    <submittedName>
        <fullName evidence="1">Uncharacterized protein</fullName>
    </submittedName>
</protein>
<proteinExistence type="predicted"/>
<gene>
    <name evidence="1" type="ORF">CIB84_015504</name>
</gene>